<evidence type="ECO:0000256" key="2">
    <source>
        <dbReference type="ARBA" id="ARBA00022737"/>
    </source>
</evidence>
<dbReference type="Pfam" id="PF09268">
    <property type="entry name" value="Clathrin-link"/>
    <property type="match status" value="1"/>
</dbReference>
<evidence type="ECO:0000256" key="3">
    <source>
        <dbReference type="ARBA" id="ARBA00023136"/>
    </source>
</evidence>
<feature type="repeat" description="CHCR" evidence="7">
    <location>
        <begin position="1279"/>
        <end position="1425"/>
    </location>
</feature>
<dbReference type="GO" id="GO:0030132">
    <property type="term" value="C:clathrin coat of coated pit"/>
    <property type="evidence" value="ECO:0007669"/>
    <property type="project" value="InterPro"/>
</dbReference>
<dbReference type="PROSITE" id="PS50236">
    <property type="entry name" value="CHCR"/>
    <property type="match status" value="7"/>
</dbReference>
<dbReference type="GO" id="GO:0032051">
    <property type="term" value="F:clathrin light chain binding"/>
    <property type="evidence" value="ECO:0007669"/>
    <property type="project" value="InterPro"/>
</dbReference>
<dbReference type="PIRSF" id="PIRSF002290">
    <property type="entry name" value="Clathrin_H_chain"/>
    <property type="match status" value="1"/>
</dbReference>
<feature type="repeat" description="CHCR" evidence="7">
    <location>
        <begin position="542"/>
        <end position="688"/>
    </location>
</feature>
<dbReference type="EMBL" id="HBIR01032582">
    <property type="protein sequence ID" value="CAE0562316.1"/>
    <property type="molecule type" value="Transcribed_RNA"/>
</dbReference>
<evidence type="ECO:0000256" key="8">
    <source>
        <dbReference type="SAM" id="Coils"/>
    </source>
</evidence>
<dbReference type="Pfam" id="PF00637">
    <property type="entry name" value="Clathrin"/>
    <property type="match status" value="7"/>
</dbReference>
<dbReference type="PANTHER" id="PTHR10292:SF1">
    <property type="entry name" value="CLATHRIN HEAVY CHAIN"/>
    <property type="match status" value="1"/>
</dbReference>
<comment type="similarity">
    <text evidence="1 6">Belongs to the clathrin heavy chain family.</text>
</comment>
<feature type="coiled-coil region" evidence="8">
    <location>
        <begin position="1608"/>
        <end position="1639"/>
    </location>
</feature>
<dbReference type="FunFam" id="1.25.40.10:FF:000082">
    <property type="entry name" value="Clathrin heavy chain"/>
    <property type="match status" value="1"/>
</dbReference>
<evidence type="ECO:0000256" key="5">
    <source>
        <dbReference type="ARBA" id="ARBA00023329"/>
    </source>
</evidence>
<dbReference type="InterPro" id="IPR016024">
    <property type="entry name" value="ARM-type_fold"/>
</dbReference>
<feature type="repeat" description="CHCR" evidence="7">
    <location>
        <begin position="1428"/>
        <end position="1571"/>
    </location>
</feature>
<dbReference type="InterPro" id="IPR015348">
    <property type="entry name" value="Clathrin_H-chain_linker_core"/>
</dbReference>
<keyword evidence="4 6" id="KW-0168">Coated pit</keyword>
<sequence>MAAQGLPIKFQELVQLTNVGINPQFISFASLTMESEKYICVREEVNGQVQVVIIDMATPTEPQRRPITAESAIMNPVSKVIALKANNYLQIFNMEMKSKMKSHQLTEPVVYWKWISPSTVALVTGNAVYHWSMEGQSEPVKMFDRHATLNDTQIINYKTSAKENWMVLVGIKSEPGTNRIIGAMQLYSKEKNVSQPIEGHAAAFHEMKCDGATSDSTLFTFAAKTAAAAKLHVIEVAPGAREPGAAPFGKKNADIYFPPEAAQDFPVAMQISSKYNCIYMVTKFGYLHLYDIESATLIYMNRISADTIFVTAPHDTTGGIVGVNRKGQVLCVTVDEANIVPYICKQLNNYPLALKLAVRNNLPGAEQLFGQQFNQLMNAQDYKGAAKLAADSPQQVLRTPETIQRFQAAPAAPGQPSPILTYFGMLLEKGKLNAMESVELARPVIQQGKQALLQKWISEEKLECTEELGDMIKMVDAQLALSVYLRATANQKVIQSFVETQQFDKIMVYCQKVGYTADWGLLLTNIVRVNPQGALDFAQKLAAADGVSLDYGVVADVFMQHNCLQQATSFLLDVLKGDKPEEGPLQTRLLEMNLMAAPQVADAIMANEMFHHYDRPRIAMLCEKAGLAARALEHYDNVEDMKRAMMRTELIPPEFLVKFFGTLSVENAIECLNHLLRTNMRQNLQTVIQVAREYSEQLGPDKLIEMFATYNSWEGLFYYLGAILTQTEDKEVHFKYIEAAAKVGNLQEVERVTREDTHFDPERVRDFLKEARLPDQRPLINVCDRYDMVEDLTHFLYSNNMSKYIELYVQKVNPMKAPQVAGALLDADCSEDFVRALILSVRAMAPAEQLVEEVEKRNRLKLLQPWLEARVNEGVQEAPVHNALMKIYIDMNNRPEEYLAQNNYYDSKVVGAYCEKRDPHLAFLCYKRGSCDAELIDVTNRHGLFKQQARYLVERQDLELWATVLTEENEHRRQLVDAVVQVALPETKNPDVVSTTVKAFMTADLPNELIELLEKIVLQNSEFSDNRNLQNLLILTAIKADKTRVMDYINRLTNFDMPDIANIAVGSELYEEALVIFKKAELHREAAKVLIDYIASIERATEFADKVDDPEVWTMLGKAQMTPEGIVAAIDAFIKAGETSEYMTVISVAEQANEPAKLVEYLQMCRKKVKEAHIDTSLIYAYAKAEMHPELEEFISAPNVGRIQDVAERCYAEEMYVPAKLMFTSISNFARLATCLVRLGEFQASVDAARKANSTRTWKEVNASCVEAGEFRLAQICALHIIVNPDEVDELVGVYEVKGHFEEIIAVMEAGLGLERAHMGIFTELGVLYSKYKEEKLMEHVKLFWSRVNIRKMLKACEENAQWEELVFLHLHHDEFDNAALAMIAHPTEAWEHLKFKDTIAKLTNTEIFYKAITFYLDYSPLEINSLLEAMASRVDHVRVISQMKRAGHLPLVKPYLLTTQPANIKEVNDALYALYVEDEDHEALAKGVVTFDNFDQVEMAQMCEKHSLLQFRRIGAMLYKRAKKWSKSVELSKKDKVWDEAIETTAESGDSAIAEELINFFVEQKLNTCFAAALYTCYAQLRPDVVMELAWRNNLNDFAMPFMVQTMREITNKLDTLVEKERKKEEAVAEEKKKAEEALASGYSDYGAGDPNAMVVYGAGMGGGMGGGMPQQMGGYGGGGGYGY</sequence>
<feature type="repeat" description="CHCR" evidence="7">
    <location>
        <begin position="1133"/>
        <end position="1274"/>
    </location>
</feature>
<dbReference type="Gene3D" id="1.25.40.10">
    <property type="entry name" value="Tetratricopeptide repeat domain"/>
    <property type="match status" value="4"/>
</dbReference>
<dbReference type="SUPFAM" id="SSF48371">
    <property type="entry name" value="ARM repeat"/>
    <property type="match status" value="6"/>
</dbReference>
<dbReference type="Pfam" id="PF13838">
    <property type="entry name" value="Clathrin_H_link"/>
    <property type="match status" value="1"/>
</dbReference>
<dbReference type="SMART" id="SM00299">
    <property type="entry name" value="CLH"/>
    <property type="match status" value="7"/>
</dbReference>
<keyword evidence="5 6" id="KW-0968">Cytoplasmic vesicle</keyword>
<comment type="subcellular location">
    <subcellularLocation>
        <location evidence="6">Cytoplasmic vesicle membrane</location>
        <topology evidence="6">Peripheral membrane protein</topology>
        <orientation evidence="6">Cytoplasmic side</orientation>
    </subcellularLocation>
    <subcellularLocation>
        <location evidence="6">Membrane</location>
        <location evidence="6">Coated pit</location>
        <topology evidence="6">Peripheral membrane protein</topology>
        <orientation evidence="6">Cytoplasmic side</orientation>
    </subcellularLocation>
</comment>
<evidence type="ECO:0000256" key="1">
    <source>
        <dbReference type="ARBA" id="ARBA00009535"/>
    </source>
</evidence>
<protein>
    <recommendedName>
        <fullName evidence="6">Clathrin heavy chain</fullName>
    </recommendedName>
</protein>
<accession>A0A7S3SQW8</accession>
<evidence type="ECO:0000256" key="6">
    <source>
        <dbReference type="PIRNR" id="PIRNR002290"/>
    </source>
</evidence>
<feature type="repeat" description="CHCR" evidence="7">
    <location>
        <begin position="838"/>
        <end position="977"/>
    </location>
</feature>
<dbReference type="InterPro" id="IPR022365">
    <property type="entry name" value="Clathrin_H-chain_propeller_rpt"/>
</dbReference>
<keyword evidence="3 6" id="KW-0472">Membrane</keyword>
<name>A0A7S3SQW8_EMIHU</name>
<dbReference type="Gene3D" id="2.130.10.110">
    <property type="entry name" value="Clathrin heavy-chain terminal domain"/>
    <property type="match status" value="1"/>
</dbReference>
<feature type="repeat" description="CHCR" evidence="7">
    <location>
        <begin position="691"/>
        <end position="833"/>
    </location>
</feature>
<dbReference type="PANTHER" id="PTHR10292">
    <property type="entry name" value="CLATHRIN HEAVY CHAIN RELATED"/>
    <property type="match status" value="1"/>
</dbReference>
<dbReference type="FunFam" id="1.25.40.10:FF:000005">
    <property type="entry name" value="Clathrin heavy chain"/>
    <property type="match status" value="1"/>
</dbReference>
<dbReference type="InterPro" id="IPR011990">
    <property type="entry name" value="TPR-like_helical_dom_sf"/>
</dbReference>
<dbReference type="InterPro" id="IPR016025">
    <property type="entry name" value="Clathrin_H-chain_N"/>
</dbReference>
<dbReference type="SUPFAM" id="SSF50989">
    <property type="entry name" value="Clathrin heavy-chain terminal domain"/>
    <property type="match status" value="1"/>
</dbReference>
<dbReference type="InterPro" id="IPR016341">
    <property type="entry name" value="Clathrin_heavy_chain"/>
</dbReference>
<keyword evidence="8" id="KW-0175">Coiled coil</keyword>
<dbReference type="GO" id="GO:0030130">
    <property type="term" value="C:clathrin coat of trans-Golgi network vesicle"/>
    <property type="evidence" value="ECO:0007669"/>
    <property type="project" value="InterPro"/>
</dbReference>
<dbReference type="GO" id="GO:0006898">
    <property type="term" value="P:receptor-mediated endocytosis"/>
    <property type="evidence" value="ECO:0007669"/>
    <property type="project" value="TreeGrafter"/>
</dbReference>
<dbReference type="InterPro" id="IPR000547">
    <property type="entry name" value="Clathrin_H-chain/VPS_repeat"/>
</dbReference>
<gene>
    <name evidence="10" type="ORF">EHUX00137_LOCUS25317</name>
</gene>
<keyword evidence="2" id="KW-0677">Repeat</keyword>
<feature type="repeat" description="CHCR" evidence="7">
    <location>
        <begin position="984"/>
        <end position="1129"/>
    </location>
</feature>
<dbReference type="InterPro" id="IPR055358">
    <property type="entry name" value="CHCR"/>
</dbReference>
<reference evidence="10" key="1">
    <citation type="submission" date="2021-01" db="EMBL/GenBank/DDBJ databases">
        <authorList>
            <person name="Corre E."/>
            <person name="Pelletier E."/>
            <person name="Niang G."/>
            <person name="Scheremetjew M."/>
            <person name="Finn R."/>
            <person name="Kale V."/>
            <person name="Holt S."/>
            <person name="Cochrane G."/>
            <person name="Meng A."/>
            <person name="Brown T."/>
            <person name="Cohen L."/>
        </authorList>
    </citation>
    <scope>NUCLEOTIDE SEQUENCE</scope>
    <source>
        <strain evidence="10">379</strain>
    </source>
</reference>
<dbReference type="FunFam" id="1.25.40.10:FF:000002">
    <property type="entry name" value="Clathrin heavy chain"/>
    <property type="match status" value="1"/>
</dbReference>
<dbReference type="Gene3D" id="1.25.40.730">
    <property type="match status" value="1"/>
</dbReference>
<feature type="domain" description="Clathrin heavy chain linker core motif" evidence="9">
    <location>
        <begin position="336"/>
        <end position="359"/>
    </location>
</feature>
<comment type="function">
    <text evidence="6">Clathrin is the major protein of the polyhedral coat of coated pits and vesicles.</text>
</comment>
<proteinExistence type="inferred from homology"/>
<evidence type="ECO:0000256" key="7">
    <source>
        <dbReference type="PROSITE-ProRule" id="PRU01006"/>
    </source>
</evidence>
<dbReference type="GO" id="GO:0006886">
    <property type="term" value="P:intracellular protein transport"/>
    <property type="evidence" value="ECO:0007669"/>
    <property type="project" value="UniProtKB-UniRule"/>
</dbReference>
<dbReference type="FunFam" id="2.130.10.110:FF:000003">
    <property type="entry name" value="Clathrin heavy chain"/>
    <property type="match status" value="1"/>
</dbReference>
<organism evidence="10">
    <name type="scientific">Emiliania huxleyi</name>
    <name type="common">Coccolithophore</name>
    <name type="synonym">Pontosphaera huxleyi</name>
    <dbReference type="NCBI Taxonomy" id="2903"/>
    <lineage>
        <taxon>Eukaryota</taxon>
        <taxon>Haptista</taxon>
        <taxon>Haptophyta</taxon>
        <taxon>Prymnesiophyceae</taxon>
        <taxon>Isochrysidales</taxon>
        <taxon>Noelaerhabdaceae</taxon>
        <taxon>Emiliania</taxon>
    </lineage>
</organism>
<evidence type="ECO:0000313" key="10">
    <source>
        <dbReference type="EMBL" id="CAE0562316.1"/>
    </source>
</evidence>
<evidence type="ECO:0000256" key="4">
    <source>
        <dbReference type="ARBA" id="ARBA00023176"/>
    </source>
</evidence>
<dbReference type="GO" id="GO:0005198">
    <property type="term" value="F:structural molecule activity"/>
    <property type="evidence" value="ECO:0007669"/>
    <property type="project" value="InterPro"/>
</dbReference>
<evidence type="ECO:0000259" key="9">
    <source>
        <dbReference type="Pfam" id="PF09268"/>
    </source>
</evidence>
<dbReference type="Pfam" id="PF01394">
    <property type="entry name" value="Clathrin_propel"/>
    <property type="match status" value="3"/>
</dbReference>
<dbReference type="FunFam" id="1.25.40.10:FF:000001">
    <property type="entry name" value="Clathrin heavy chain"/>
    <property type="match status" value="1"/>
</dbReference>
<dbReference type="GO" id="GO:0071439">
    <property type="term" value="C:clathrin complex"/>
    <property type="evidence" value="ECO:0007669"/>
    <property type="project" value="InterPro"/>
</dbReference>